<protein>
    <submittedName>
        <fullName evidence="2">(salmon louse) hypothetical protein</fullName>
    </submittedName>
</protein>
<dbReference type="AlphaFoldDB" id="A0A7R8D0W2"/>
<evidence type="ECO:0000256" key="1">
    <source>
        <dbReference type="SAM" id="MobiDB-lite"/>
    </source>
</evidence>
<proteinExistence type="predicted"/>
<evidence type="ECO:0000313" key="3">
    <source>
        <dbReference type="Proteomes" id="UP000675881"/>
    </source>
</evidence>
<sequence length="103" mass="11518">MRVFEERFNVEHLSHSMNPEFLIRDGLMLLSVDADEKCPETPTSRRSPSNPEGDALSIEGKARSGFHAPSHGAFAFEGGSSTWRASFGGSAALKERRFHCWRH</sequence>
<dbReference type="EMBL" id="HG994585">
    <property type="protein sequence ID" value="CAF2964789.1"/>
    <property type="molecule type" value="Genomic_DNA"/>
</dbReference>
<feature type="compositionally biased region" description="Polar residues" evidence="1">
    <location>
        <begin position="41"/>
        <end position="50"/>
    </location>
</feature>
<evidence type="ECO:0000313" key="2">
    <source>
        <dbReference type="EMBL" id="CAF2964789.1"/>
    </source>
</evidence>
<name>A0A7R8D0W2_LEPSM</name>
<gene>
    <name evidence="2" type="ORF">LSAA_11530</name>
</gene>
<accession>A0A7R8D0W2</accession>
<organism evidence="2 3">
    <name type="scientific">Lepeophtheirus salmonis</name>
    <name type="common">Salmon louse</name>
    <name type="synonym">Caligus salmonis</name>
    <dbReference type="NCBI Taxonomy" id="72036"/>
    <lineage>
        <taxon>Eukaryota</taxon>
        <taxon>Metazoa</taxon>
        <taxon>Ecdysozoa</taxon>
        <taxon>Arthropoda</taxon>
        <taxon>Crustacea</taxon>
        <taxon>Multicrustacea</taxon>
        <taxon>Hexanauplia</taxon>
        <taxon>Copepoda</taxon>
        <taxon>Siphonostomatoida</taxon>
        <taxon>Caligidae</taxon>
        <taxon>Lepeophtheirus</taxon>
    </lineage>
</organism>
<feature type="region of interest" description="Disordered" evidence="1">
    <location>
        <begin position="34"/>
        <end position="57"/>
    </location>
</feature>
<dbReference type="Proteomes" id="UP000675881">
    <property type="component" value="Chromosome 6"/>
</dbReference>
<reference evidence="2" key="1">
    <citation type="submission" date="2021-02" db="EMBL/GenBank/DDBJ databases">
        <authorList>
            <person name="Bekaert M."/>
        </authorList>
    </citation>
    <scope>NUCLEOTIDE SEQUENCE</scope>
    <source>
        <strain evidence="2">IoA-00</strain>
    </source>
</reference>
<keyword evidence="3" id="KW-1185">Reference proteome</keyword>